<dbReference type="AlphaFoldDB" id="A0AAE4FQW8"/>
<keyword evidence="6" id="KW-1185">Reference proteome</keyword>
<comment type="similarity">
    <text evidence="2 4">Belongs to the pterin-4-alpha-carbinolamine dehydratase family.</text>
</comment>
<accession>A0AAE4FQW8</accession>
<sequence>MATPLSPTQIQAQLAQLPAWTLKNNRIERIFTFNDFLGSIAFVNQLVGPAEAAGHHPDLCISWNKVTVSLTTHDAGGLTQLDFDLARQFSNL</sequence>
<evidence type="ECO:0000313" key="6">
    <source>
        <dbReference type="Proteomes" id="UP001268256"/>
    </source>
</evidence>
<evidence type="ECO:0000256" key="1">
    <source>
        <dbReference type="ARBA" id="ARBA00001554"/>
    </source>
</evidence>
<evidence type="ECO:0000256" key="4">
    <source>
        <dbReference type="HAMAP-Rule" id="MF_00434"/>
    </source>
</evidence>
<dbReference type="SUPFAM" id="SSF55248">
    <property type="entry name" value="PCD-like"/>
    <property type="match status" value="1"/>
</dbReference>
<dbReference type="CDD" id="cd00488">
    <property type="entry name" value="PCD_DCoH"/>
    <property type="match status" value="1"/>
</dbReference>
<dbReference type="HAMAP" id="MF_00434">
    <property type="entry name" value="Pterin_4_alpha"/>
    <property type="match status" value="1"/>
</dbReference>
<dbReference type="InterPro" id="IPR036428">
    <property type="entry name" value="PCD_sf"/>
</dbReference>
<dbReference type="GO" id="GO:0006729">
    <property type="term" value="P:tetrahydrobiopterin biosynthetic process"/>
    <property type="evidence" value="ECO:0007669"/>
    <property type="project" value="InterPro"/>
</dbReference>
<dbReference type="EMBL" id="JAVMIP010000005">
    <property type="protein sequence ID" value="MDS3860598.1"/>
    <property type="molecule type" value="Genomic_DNA"/>
</dbReference>
<dbReference type="Pfam" id="PF01329">
    <property type="entry name" value="Pterin_4a"/>
    <property type="match status" value="1"/>
</dbReference>
<gene>
    <name evidence="5" type="ORF">RIF25_07210</name>
</gene>
<dbReference type="NCBIfam" id="NF002017">
    <property type="entry name" value="PRK00823.1-2"/>
    <property type="match status" value="1"/>
</dbReference>
<name>A0AAE4FQW8_9CYAN</name>
<comment type="caution">
    <text evidence="5">The sequence shown here is derived from an EMBL/GenBank/DDBJ whole genome shotgun (WGS) entry which is preliminary data.</text>
</comment>
<dbReference type="InterPro" id="IPR001533">
    <property type="entry name" value="Pterin_deHydtase"/>
</dbReference>
<dbReference type="PANTHER" id="PTHR12599:SF0">
    <property type="entry name" value="PTERIN-4-ALPHA-CARBINOLAMINE DEHYDRATASE"/>
    <property type="match status" value="1"/>
</dbReference>
<keyword evidence="3 4" id="KW-0456">Lyase</keyword>
<comment type="catalytic activity">
    <reaction evidence="1 4">
        <text>(4aS,6R)-4a-hydroxy-L-erythro-5,6,7,8-tetrahydrobiopterin = (6R)-L-erythro-6,7-dihydrobiopterin + H2O</text>
        <dbReference type="Rhea" id="RHEA:11920"/>
        <dbReference type="ChEBI" id="CHEBI:15377"/>
        <dbReference type="ChEBI" id="CHEBI:15642"/>
        <dbReference type="ChEBI" id="CHEBI:43120"/>
        <dbReference type="EC" id="4.2.1.96"/>
    </reaction>
</comment>
<evidence type="ECO:0000313" key="5">
    <source>
        <dbReference type="EMBL" id="MDS3860598.1"/>
    </source>
</evidence>
<dbReference type="RefSeq" id="WP_322877871.1">
    <property type="nucleotide sequence ID" value="NZ_JAVMIP010000005.1"/>
</dbReference>
<dbReference type="GO" id="GO:0008124">
    <property type="term" value="F:4-alpha-hydroxytetrahydrobiopterin dehydratase activity"/>
    <property type="evidence" value="ECO:0007669"/>
    <property type="project" value="UniProtKB-UniRule"/>
</dbReference>
<evidence type="ECO:0000256" key="3">
    <source>
        <dbReference type="ARBA" id="ARBA00023239"/>
    </source>
</evidence>
<protein>
    <recommendedName>
        <fullName evidence="4">Putative pterin-4-alpha-carbinolamine dehydratase</fullName>
        <shortName evidence="4">PHS</shortName>
        <ecNumber evidence="4">4.2.1.96</ecNumber>
    </recommendedName>
    <alternativeName>
        <fullName evidence="4">4-alpha-hydroxy-tetrahydropterin dehydratase</fullName>
    </alternativeName>
    <alternativeName>
        <fullName evidence="4">Pterin carbinolamine dehydratase</fullName>
        <shortName evidence="4">PCD</shortName>
    </alternativeName>
</protein>
<evidence type="ECO:0000256" key="2">
    <source>
        <dbReference type="ARBA" id="ARBA00006472"/>
    </source>
</evidence>
<dbReference type="EC" id="4.2.1.96" evidence="4"/>
<dbReference type="PANTHER" id="PTHR12599">
    <property type="entry name" value="PTERIN-4-ALPHA-CARBINOLAMINE DEHYDRATASE"/>
    <property type="match status" value="1"/>
</dbReference>
<proteinExistence type="inferred from homology"/>
<organism evidence="5 6">
    <name type="scientific">Pseudocalidococcus azoricus BACA0444</name>
    <dbReference type="NCBI Taxonomy" id="2918990"/>
    <lineage>
        <taxon>Bacteria</taxon>
        <taxon>Bacillati</taxon>
        <taxon>Cyanobacteriota</taxon>
        <taxon>Cyanophyceae</taxon>
        <taxon>Acaryochloridales</taxon>
        <taxon>Thermosynechococcaceae</taxon>
        <taxon>Pseudocalidococcus</taxon>
        <taxon>Pseudocalidococcus azoricus</taxon>
    </lineage>
</organism>
<dbReference type="Proteomes" id="UP001268256">
    <property type="component" value="Unassembled WGS sequence"/>
</dbReference>
<reference evidence="6" key="1">
    <citation type="submission" date="2023-07" db="EMBL/GenBank/DDBJ databases">
        <authorList>
            <person name="Luz R."/>
            <person name="Cordeiro R."/>
            <person name="Fonseca A."/>
            <person name="Goncalves V."/>
        </authorList>
    </citation>
    <scope>NUCLEOTIDE SEQUENCE [LARGE SCALE GENOMIC DNA]</scope>
    <source>
        <strain evidence="6">BACA0444</strain>
    </source>
</reference>
<dbReference type="Gene3D" id="3.30.1360.20">
    <property type="entry name" value="Transcriptional coactivator/pterin dehydratase"/>
    <property type="match status" value="1"/>
</dbReference>